<keyword evidence="3 5" id="KW-0808">Transferase</keyword>
<dbReference type="Proteomes" id="UP000006062">
    <property type="component" value="Chromosome"/>
</dbReference>
<dbReference type="eggNOG" id="COG0438">
    <property type="taxonomic scope" value="Bacteria"/>
</dbReference>
<dbReference type="Gene3D" id="3.40.50.2000">
    <property type="entry name" value="Glycogen Phosphorylase B"/>
    <property type="match status" value="3"/>
</dbReference>
<dbReference type="SUPFAM" id="SSF53756">
    <property type="entry name" value="UDP-Glycosyltransferase/glycogen phosphorylase"/>
    <property type="match status" value="2"/>
</dbReference>
<dbReference type="InterPro" id="IPR029044">
    <property type="entry name" value="Nucleotide-diphossugar_trans"/>
</dbReference>
<dbReference type="eggNOG" id="COG0297">
    <property type="taxonomic scope" value="Bacteria"/>
</dbReference>
<evidence type="ECO:0000256" key="1">
    <source>
        <dbReference type="ARBA" id="ARBA00006739"/>
    </source>
</evidence>
<evidence type="ECO:0000256" key="3">
    <source>
        <dbReference type="ARBA" id="ARBA00022679"/>
    </source>
</evidence>
<dbReference type="eggNOG" id="COG1216">
    <property type="taxonomic scope" value="Bacteria"/>
</dbReference>
<gene>
    <name evidence="5" type="ordered locus">Thivi_4536</name>
</gene>
<dbReference type="OrthoDB" id="9801954at2"/>
<dbReference type="PANTHER" id="PTHR43179">
    <property type="entry name" value="RHAMNOSYLTRANSFERASE WBBL"/>
    <property type="match status" value="1"/>
</dbReference>
<sequence>MSTPRCEILIPVFNGADQVRRCVESVLALTPPDCAVRILDDASTDLGLLNWLDETEQTHAQFSVTRSDENLGFVGNVNRGLRSATSDVIVLNSDTVVTAGWVDKLLACAASHPKIALVCPLSNHATILSVPVMNEENPIPDGMSIDRFGELVARCSARRYPRLPVAVGFCMLIRLAALKQLGFLHAAYHRGYGEECDYSLRAWEAGYEIACCDDTFVYHEGEQSFGAVTGMETVKRRNASILLARWPFYNRLVQRFCQTNPLRDVQERIATALQRARGDTAPHVLQVLHSYRALGGTELHSRSVVEGTADAFRTTVLFPGEVDNAYRDLQCVEDREWFRVLEYRRANIVGTPRLFGHVASLRQPVVEASFARLMAGGRVALVHFQHLLDWGTLELPIIAKRLGAAVVLSLHDYYLFCPIFDLLQPEGMPCGKAFARADAPDCLRCLAHHSDAGDREENLRDYLAARRDKLLEVFRHADVLISPSGYVKAKFEAAYGSELASKVRAIPHGIADLGKVRETPRGGRFRLGVFANLSRRKGADMLLDALQHLASRRMIEIWQFGGAEECYAGSLDAAGVQRTGVYRLAQLRQRAAGVDLALVPSVYEETYCLTITELQSLGIPVIAFAVGAIVERIREGESGFLVEEVSAQALATRIDELVADPERLRRVRSGLRGLAIKSLAANVREYAELYTSLLAGGPLDEVPPVRGMLGDGDPAETEFAQEPIEMSAALLAAVEPAWGQFLKTYGPPRDRQWLETLGQAAAPCVGVAPVENLGLDLGLDLVVFERERHPDAIATTLRSVSAGRATGVRVLVVSVCDPPELTLAESAQCVWIKLERTAQPARIVNRWLAQQGAAWIGWLTAGDELHPSTFAILRGYLAARRDWKFIYTDEDFVAEDGRRYRPRFKPDINLDLLRCKDYLGDLCLIAREAFLDCGGLAPYASAALYDLCFKVIDRFGETAVGHLPHVLYHRADRGGLLELDEERHPGELEKVIAAHLARNRMRGRVCKTPTAGIYWVDYPHPREPLISLIAVTRGDGVAVGQLIDNIRSVLDHFEVIVLDFQRKGASGSRVKTAVTDIPIRTLRAASGDNVAQSLNRAIRLAGSQRILVSHDGIRIRQQHGLSALLSLIARPDVALAGPCILDEAGNILQGYPLAGFWPLGATGQLHRGQTLGERGYLDRNLCMQNCVSVSDHLFALWKPAFERVGGFNDQDYPIAWYLLDLGLRLTEQGDRIVWTPYATVVEVDEGSFHRYRRVKLRDLKVAAEVARLYAQWLPRLANDPAYNPNLSLRDVGCEPEVQIGRAWDPAICTAPRILGLPGDRTGSGHYRAIDPLQALHDRKLACTALLPEHKSARAPNVVELERLAPHILLLHNALHDQHLHALALYRQYNHVRLIFSLDDLITDLPSWNPFRKSNYPDLERRLNSALECCDRLLLSSQALADAYATRHGDLRVVPNRLAGTRWLDLVGATPSAPGRGKPRIGWAGAAQHAGDLEWLASVVEALAGEVDWCFLGMCPEILKAFAAVALPMVEFARYPAALARLGLDLAIAPLALHDFNRCKSNIKLLEYGILGIPVVCTDIEPYRNAPVERLTNRPEAWIDALRARLNDPDGARREGAELKRWVQSGWILEDALDPWSDALT</sequence>
<evidence type="ECO:0000256" key="2">
    <source>
        <dbReference type="ARBA" id="ARBA00022676"/>
    </source>
</evidence>
<dbReference type="SUPFAM" id="SSF53448">
    <property type="entry name" value="Nucleotide-diphospho-sugar transferases"/>
    <property type="match status" value="3"/>
</dbReference>
<name>I3YH63_THIV6</name>
<evidence type="ECO:0000259" key="4">
    <source>
        <dbReference type="Pfam" id="PF00535"/>
    </source>
</evidence>
<dbReference type="EMBL" id="CP003154">
    <property type="protein sequence ID" value="AFL76331.1"/>
    <property type="molecule type" value="Genomic_DNA"/>
</dbReference>
<dbReference type="Gene3D" id="3.90.550.10">
    <property type="entry name" value="Spore Coat Polysaccharide Biosynthesis Protein SpsA, Chain A"/>
    <property type="match status" value="3"/>
</dbReference>
<keyword evidence="2" id="KW-0328">Glycosyltransferase</keyword>
<dbReference type="RefSeq" id="WP_014780701.1">
    <property type="nucleotide sequence ID" value="NC_018012.1"/>
</dbReference>
<organism evidence="5 6">
    <name type="scientific">Thiocystis violascens (strain ATCC 17096 / DSM 198 / 6111)</name>
    <name type="common">Chromatium violascens</name>
    <dbReference type="NCBI Taxonomy" id="765911"/>
    <lineage>
        <taxon>Bacteria</taxon>
        <taxon>Pseudomonadati</taxon>
        <taxon>Pseudomonadota</taxon>
        <taxon>Gammaproteobacteria</taxon>
        <taxon>Chromatiales</taxon>
        <taxon>Chromatiaceae</taxon>
        <taxon>Thiocystis</taxon>
    </lineage>
</organism>
<dbReference type="Pfam" id="PF13692">
    <property type="entry name" value="Glyco_trans_1_4"/>
    <property type="match status" value="1"/>
</dbReference>
<accession>I3YH63</accession>
<dbReference type="STRING" id="765911.Thivi_4536"/>
<proteinExistence type="inferred from homology"/>
<keyword evidence="6" id="KW-1185">Reference proteome</keyword>
<dbReference type="PANTHER" id="PTHR43179:SF12">
    <property type="entry name" value="GALACTOFURANOSYLTRANSFERASE GLFT2"/>
    <property type="match status" value="1"/>
</dbReference>
<dbReference type="KEGG" id="tvi:Thivi_4536"/>
<dbReference type="Pfam" id="PF00535">
    <property type="entry name" value="Glycos_transf_2"/>
    <property type="match status" value="1"/>
</dbReference>
<evidence type="ECO:0000313" key="6">
    <source>
        <dbReference type="Proteomes" id="UP000006062"/>
    </source>
</evidence>
<reference evidence="5 6" key="1">
    <citation type="submission" date="2012-06" db="EMBL/GenBank/DDBJ databases">
        <title>Complete sequence of Thiocystis violascens DSM 198.</title>
        <authorList>
            <consortium name="US DOE Joint Genome Institute"/>
            <person name="Lucas S."/>
            <person name="Han J."/>
            <person name="Lapidus A."/>
            <person name="Cheng J.-F."/>
            <person name="Goodwin L."/>
            <person name="Pitluck S."/>
            <person name="Peters L."/>
            <person name="Ovchinnikova G."/>
            <person name="Teshima H."/>
            <person name="Detter J.C."/>
            <person name="Han C."/>
            <person name="Tapia R."/>
            <person name="Land M."/>
            <person name="Hauser L."/>
            <person name="Kyrpides N."/>
            <person name="Ivanova N."/>
            <person name="Pagani I."/>
            <person name="Vogl K."/>
            <person name="Liu Z."/>
            <person name="Frigaard N.-U."/>
            <person name="Bryant D."/>
            <person name="Woyke T."/>
        </authorList>
    </citation>
    <scope>NUCLEOTIDE SEQUENCE [LARGE SCALE GENOMIC DNA]</scope>
    <source>
        <strain evidence="6">ATCC 17096 / DSM 198 / 6111</strain>
    </source>
</reference>
<protein>
    <submittedName>
        <fullName evidence="5">Putative glycosyltransferase</fullName>
    </submittedName>
</protein>
<dbReference type="HOGENOM" id="CLU_242847_0_0_6"/>
<dbReference type="GO" id="GO:0016757">
    <property type="term" value="F:glycosyltransferase activity"/>
    <property type="evidence" value="ECO:0007669"/>
    <property type="project" value="UniProtKB-ARBA"/>
</dbReference>
<comment type="similarity">
    <text evidence="1">Belongs to the glycosyltransferase 2 family.</text>
</comment>
<dbReference type="InterPro" id="IPR001173">
    <property type="entry name" value="Glyco_trans_2-like"/>
</dbReference>
<evidence type="ECO:0000313" key="5">
    <source>
        <dbReference type="EMBL" id="AFL76331.1"/>
    </source>
</evidence>
<feature type="domain" description="Glycosyltransferase 2-like" evidence="4">
    <location>
        <begin position="8"/>
        <end position="181"/>
    </location>
</feature>